<reference evidence="8" key="1">
    <citation type="submission" date="2017-08" db="EMBL/GenBank/DDBJ databases">
        <authorList>
            <person name="Huang Z."/>
        </authorList>
    </citation>
    <scope>NUCLEOTIDE SEQUENCE [LARGE SCALE GENOMIC DNA]</scope>
    <source>
        <strain evidence="8">SA5d-4</strain>
    </source>
</reference>
<feature type="transmembrane region" description="Helical" evidence="6">
    <location>
        <begin position="7"/>
        <end position="30"/>
    </location>
</feature>
<dbReference type="GO" id="GO:0005886">
    <property type="term" value="C:plasma membrane"/>
    <property type="evidence" value="ECO:0007669"/>
    <property type="project" value="UniProtKB-SubCell"/>
</dbReference>
<organism evidence="7 8">
    <name type="scientific">Lottiidibacillus patelloidae</name>
    <dbReference type="NCBI Taxonomy" id="2670334"/>
    <lineage>
        <taxon>Bacteria</taxon>
        <taxon>Bacillati</taxon>
        <taxon>Bacillota</taxon>
        <taxon>Bacilli</taxon>
        <taxon>Bacillales</taxon>
        <taxon>Bacillaceae</taxon>
        <taxon>Lottiidibacillus</taxon>
    </lineage>
</organism>
<keyword evidence="2" id="KW-1003">Cell membrane</keyword>
<feature type="transmembrane region" description="Helical" evidence="6">
    <location>
        <begin position="83"/>
        <end position="108"/>
    </location>
</feature>
<evidence type="ECO:0000256" key="4">
    <source>
        <dbReference type="ARBA" id="ARBA00022989"/>
    </source>
</evidence>
<sequence length="539" mass="59588">MSKLLRGTLILSAAIFISKFLGMIYVFPFYELVGTQGGVLFSYAYVPYTIMLSLSTLGIPLAVSKFVAKYNALEDYETGRRLFNSGILVMTGAGIISFILLNILAPFIAPLIVDENATSGNTISDVVYVIRMVSFALIIVPVMSLIRGYFQGHQSMEPTAVSQVVEQIIRIIVILGGSYLIIRVYNGEISTAIGISTFGAFVGAIASMGVLFIFWLKKRKFFKEQYETAKQSEKVSLSKIYKELLSYAWPFVFFSIAIPLYQLIDTVTYNRTLIAGGYPQEVAEQAQSVINFYGHKLVMIPFSLTVALALSLIPAITKSFTLEDSKLVNRQIAQSMQIILLLILPISAGMSVMAYEVYGLFYGTADMEMGGALLMVYAPVAVIFGLFTVTASILQGINQQKLSVFSILTGFAIKASLNVPLLSLFNEYGSIYATALGFTVTIVLNVYIIKKHTSFSFGPLGKQALTIISVTIAMILPAYLIRLGMYEIVGRTRIDMLYILLASTVVAGFIYVFLGYRFQLFQQLLGHKIRFLRKTKKEG</sequence>
<evidence type="ECO:0000256" key="6">
    <source>
        <dbReference type="SAM" id="Phobius"/>
    </source>
</evidence>
<dbReference type="EMBL" id="NPIA01000008">
    <property type="protein sequence ID" value="OZM56110.1"/>
    <property type="molecule type" value="Genomic_DNA"/>
</dbReference>
<feature type="transmembrane region" description="Helical" evidence="6">
    <location>
        <begin position="460"/>
        <end position="481"/>
    </location>
</feature>
<feature type="transmembrane region" description="Helical" evidence="6">
    <location>
        <begin position="42"/>
        <end position="63"/>
    </location>
</feature>
<evidence type="ECO:0000256" key="3">
    <source>
        <dbReference type="ARBA" id="ARBA00022692"/>
    </source>
</evidence>
<feature type="transmembrane region" description="Helical" evidence="6">
    <location>
        <begin position="338"/>
        <end position="358"/>
    </location>
</feature>
<feature type="transmembrane region" description="Helical" evidence="6">
    <location>
        <begin position="402"/>
        <end position="425"/>
    </location>
</feature>
<comment type="subcellular location">
    <subcellularLocation>
        <location evidence="1">Cell membrane</location>
        <topology evidence="1">Multi-pass membrane protein</topology>
    </subcellularLocation>
</comment>
<dbReference type="Proteomes" id="UP000217083">
    <property type="component" value="Unassembled WGS sequence"/>
</dbReference>
<evidence type="ECO:0000256" key="2">
    <source>
        <dbReference type="ARBA" id="ARBA00022475"/>
    </source>
</evidence>
<dbReference type="PANTHER" id="PTHR30250">
    <property type="entry name" value="PST FAMILY PREDICTED COLANIC ACID TRANSPORTER"/>
    <property type="match status" value="1"/>
</dbReference>
<reference evidence="7 8" key="2">
    <citation type="submission" date="2017-09" db="EMBL/GenBank/DDBJ databases">
        <title>Bacillus patelloidae sp. nov., isolated from the intestinal tract of a marine limpet.</title>
        <authorList>
            <person name="Liu R."/>
            <person name="Dong C."/>
            <person name="Shao Z."/>
        </authorList>
    </citation>
    <scope>NUCLEOTIDE SEQUENCE [LARGE SCALE GENOMIC DNA]</scope>
    <source>
        <strain evidence="7 8">SA5d-4</strain>
    </source>
</reference>
<dbReference type="InterPro" id="IPR002797">
    <property type="entry name" value="Polysacc_synth"/>
</dbReference>
<feature type="transmembrane region" description="Helical" evidence="6">
    <location>
        <begin position="496"/>
        <end position="514"/>
    </location>
</feature>
<dbReference type="RefSeq" id="WP_094926005.1">
    <property type="nucleotide sequence ID" value="NZ_NPIA01000008.1"/>
</dbReference>
<dbReference type="PIRSF" id="PIRSF038958">
    <property type="entry name" value="PG_synth_SpoVB"/>
    <property type="match status" value="1"/>
</dbReference>
<protein>
    <submittedName>
        <fullName evidence="7">Uncharacterized protein</fullName>
    </submittedName>
</protein>
<feature type="transmembrane region" description="Helical" evidence="6">
    <location>
        <begin position="191"/>
        <end position="216"/>
    </location>
</feature>
<feature type="transmembrane region" description="Helical" evidence="6">
    <location>
        <begin position="128"/>
        <end position="146"/>
    </location>
</feature>
<evidence type="ECO:0000256" key="1">
    <source>
        <dbReference type="ARBA" id="ARBA00004651"/>
    </source>
</evidence>
<keyword evidence="4 6" id="KW-1133">Transmembrane helix</keyword>
<gene>
    <name evidence="7" type="ORF">CIB95_13455</name>
</gene>
<dbReference type="Pfam" id="PF01943">
    <property type="entry name" value="Polysacc_synt"/>
    <property type="match status" value="1"/>
</dbReference>
<evidence type="ECO:0000313" key="7">
    <source>
        <dbReference type="EMBL" id="OZM56110.1"/>
    </source>
</evidence>
<feature type="transmembrane region" description="Helical" evidence="6">
    <location>
        <begin position="297"/>
        <end position="317"/>
    </location>
</feature>
<keyword evidence="8" id="KW-1185">Reference proteome</keyword>
<accession>A0A263BQY3</accession>
<keyword evidence="3 6" id="KW-0812">Transmembrane</keyword>
<feature type="transmembrane region" description="Helical" evidence="6">
    <location>
        <begin position="244"/>
        <end position="264"/>
    </location>
</feature>
<feature type="transmembrane region" description="Helical" evidence="6">
    <location>
        <begin position="370"/>
        <end position="390"/>
    </location>
</feature>
<evidence type="ECO:0000313" key="8">
    <source>
        <dbReference type="Proteomes" id="UP000217083"/>
    </source>
</evidence>
<dbReference type="PANTHER" id="PTHR30250:SF21">
    <property type="entry name" value="LIPID II FLIPPASE MURJ"/>
    <property type="match status" value="1"/>
</dbReference>
<dbReference type="CDD" id="cd13124">
    <property type="entry name" value="MATE_SpoVB_like"/>
    <property type="match status" value="1"/>
</dbReference>
<keyword evidence="5 6" id="KW-0472">Membrane</keyword>
<feature type="transmembrane region" description="Helical" evidence="6">
    <location>
        <begin position="167"/>
        <end position="185"/>
    </location>
</feature>
<feature type="transmembrane region" description="Helical" evidence="6">
    <location>
        <begin position="431"/>
        <end position="448"/>
    </location>
</feature>
<name>A0A263BQY3_9BACI</name>
<dbReference type="InterPro" id="IPR050833">
    <property type="entry name" value="Poly_Biosynth_Transport"/>
</dbReference>
<dbReference type="InterPro" id="IPR024923">
    <property type="entry name" value="PG_synth_SpoVB"/>
</dbReference>
<evidence type="ECO:0000256" key="5">
    <source>
        <dbReference type="ARBA" id="ARBA00023136"/>
    </source>
</evidence>
<proteinExistence type="predicted"/>
<comment type="caution">
    <text evidence="7">The sequence shown here is derived from an EMBL/GenBank/DDBJ whole genome shotgun (WGS) entry which is preliminary data.</text>
</comment>
<dbReference type="AlphaFoldDB" id="A0A263BQY3"/>